<dbReference type="EMBL" id="KI965394">
    <property type="protein sequence ID" value="EUD74435.1"/>
    <property type="molecule type" value="Genomic_DNA"/>
</dbReference>
<proteinExistence type="predicted"/>
<organism evidence="1 2">
    <name type="scientific">Plasmodium vinckei petteri</name>
    <dbReference type="NCBI Taxonomy" id="138298"/>
    <lineage>
        <taxon>Eukaryota</taxon>
        <taxon>Sar</taxon>
        <taxon>Alveolata</taxon>
        <taxon>Apicomplexa</taxon>
        <taxon>Aconoidasida</taxon>
        <taxon>Haemosporida</taxon>
        <taxon>Plasmodiidae</taxon>
        <taxon>Plasmodium</taxon>
        <taxon>Plasmodium (Vinckeia)</taxon>
    </lineage>
</organism>
<dbReference type="Proteomes" id="UP000030659">
    <property type="component" value="Unassembled WGS sequence"/>
</dbReference>
<accession>W7ARF4</accession>
<dbReference type="AlphaFoldDB" id="W7ARF4"/>
<evidence type="ECO:0000313" key="1">
    <source>
        <dbReference type="EMBL" id="EUD74435.1"/>
    </source>
</evidence>
<gene>
    <name evidence="1" type="ORF">YYG_00386</name>
</gene>
<sequence length="265" mass="32010">MKYNEVPVVCIHVFNTIFIIGINQTHLINSRIKKILHNMIKKKKKKKIKTLLYLQNKSLYTINLYKNSLLQTKQITKIQKGDTPIDVTSESNQSLAIHTMIIEDFRCTINNFYECIKKDIKIIIEKDAKLNLDPFSSYFKKIIKEIHDEQHILKKKKIDKITRKYLRRIDSYRLREKDFFYSIPSTENKNNKKTHLSYNKYDSFDLRKVLKNNYEEQNFSSDNDEPFSFSFYTKRHKRMIDKLKDFKNNISFFKFYDLIDFPNKQ</sequence>
<protein>
    <submittedName>
        <fullName evidence="1">Uncharacterized protein</fullName>
    </submittedName>
</protein>
<evidence type="ECO:0000313" key="2">
    <source>
        <dbReference type="Proteomes" id="UP000030659"/>
    </source>
</evidence>
<name>W7ARF4_PLAVN</name>
<reference evidence="1 2" key="1">
    <citation type="submission" date="2013-02" db="EMBL/GenBank/DDBJ databases">
        <title>The Genome Sequence of Plasmodium vinckei petteri CR.</title>
        <authorList>
            <consortium name="The Broad Institute Genome Sequencing Platform"/>
            <consortium name="The Broad Institute Genome Sequencing Center for Infectious Disease"/>
            <person name="Neafsey D."/>
            <person name="Cheeseman I."/>
            <person name="Volkman S."/>
            <person name="Adams J."/>
            <person name="Walker B."/>
            <person name="Young S.K."/>
            <person name="Zeng Q."/>
            <person name="Gargeya S."/>
            <person name="Fitzgerald M."/>
            <person name="Haas B."/>
            <person name="Abouelleil A."/>
            <person name="Alvarado L."/>
            <person name="Arachchi H.M."/>
            <person name="Berlin A.M."/>
            <person name="Chapman S.B."/>
            <person name="Dewar J."/>
            <person name="Goldberg J."/>
            <person name="Griggs A."/>
            <person name="Gujja S."/>
            <person name="Hansen M."/>
            <person name="Howarth C."/>
            <person name="Imamovic A."/>
            <person name="Larimer J."/>
            <person name="McCowan C."/>
            <person name="Murphy C."/>
            <person name="Neiman D."/>
            <person name="Pearson M."/>
            <person name="Priest M."/>
            <person name="Roberts A."/>
            <person name="Saif S."/>
            <person name="Shea T."/>
            <person name="Sisk P."/>
            <person name="Sykes S."/>
            <person name="Wortman J."/>
            <person name="Nusbaum C."/>
            <person name="Birren B."/>
        </authorList>
    </citation>
    <scope>NUCLEOTIDE SEQUENCE [LARGE SCALE GENOMIC DNA]</scope>
    <source>
        <strain evidence="1 2">CR</strain>
    </source>
</reference>